<evidence type="ECO:0000313" key="11">
    <source>
        <dbReference type="EMBL" id="CAF4076742.1"/>
    </source>
</evidence>
<reference evidence="10" key="1">
    <citation type="submission" date="2021-02" db="EMBL/GenBank/DDBJ databases">
        <authorList>
            <person name="Nowell W R."/>
        </authorList>
    </citation>
    <scope>NUCLEOTIDE SEQUENCE</scope>
</reference>
<dbReference type="SUPFAM" id="SSF81321">
    <property type="entry name" value="Family A G protein-coupled receptor-like"/>
    <property type="match status" value="1"/>
</dbReference>
<evidence type="ECO:0000256" key="3">
    <source>
        <dbReference type="ARBA" id="ARBA00022989"/>
    </source>
</evidence>
<protein>
    <recommendedName>
        <fullName evidence="9">G-protein coupled receptors family 1 profile domain-containing protein</fullName>
    </recommendedName>
</protein>
<feature type="transmembrane region" description="Helical" evidence="8">
    <location>
        <begin position="51"/>
        <end position="77"/>
    </location>
</feature>
<keyword evidence="3 8" id="KW-1133">Transmembrane helix</keyword>
<feature type="transmembrane region" description="Helical" evidence="8">
    <location>
        <begin position="140"/>
        <end position="163"/>
    </location>
</feature>
<evidence type="ECO:0000259" key="9">
    <source>
        <dbReference type="PROSITE" id="PS50262"/>
    </source>
</evidence>
<organism evidence="10 12">
    <name type="scientific">Adineta steineri</name>
    <dbReference type="NCBI Taxonomy" id="433720"/>
    <lineage>
        <taxon>Eukaryota</taxon>
        <taxon>Metazoa</taxon>
        <taxon>Spiralia</taxon>
        <taxon>Gnathifera</taxon>
        <taxon>Rotifera</taxon>
        <taxon>Eurotatoria</taxon>
        <taxon>Bdelloidea</taxon>
        <taxon>Adinetida</taxon>
        <taxon>Adinetidae</taxon>
        <taxon>Adineta</taxon>
    </lineage>
</organism>
<evidence type="ECO:0000256" key="7">
    <source>
        <dbReference type="ARBA" id="ARBA00023224"/>
    </source>
</evidence>
<comment type="subcellular location">
    <subcellularLocation>
        <location evidence="1">Membrane</location>
        <topology evidence="1">Multi-pass membrane protein</topology>
    </subcellularLocation>
</comment>
<dbReference type="PANTHER" id="PTHR45695:SF9">
    <property type="entry name" value="LEUCOKININ RECEPTOR"/>
    <property type="match status" value="1"/>
</dbReference>
<name>A0A813Z6V4_9BILA</name>
<comment type="caution">
    <text evidence="10">The sequence shown here is derived from an EMBL/GenBank/DDBJ whole genome shotgun (WGS) entry which is preliminary data.</text>
</comment>
<evidence type="ECO:0000313" key="12">
    <source>
        <dbReference type="Proteomes" id="UP000663891"/>
    </source>
</evidence>
<evidence type="ECO:0000313" key="10">
    <source>
        <dbReference type="EMBL" id="CAF0895050.1"/>
    </source>
</evidence>
<feature type="transmembrane region" description="Helical" evidence="8">
    <location>
        <begin position="209"/>
        <end position="226"/>
    </location>
</feature>
<dbReference type="GO" id="GO:0004930">
    <property type="term" value="F:G protein-coupled receptor activity"/>
    <property type="evidence" value="ECO:0007669"/>
    <property type="project" value="UniProtKB-KW"/>
</dbReference>
<sequence>MNSSCVNVNENLVLLFFILGCLLTIIGILLNLCSCLLFYRTKSLDKTPYGIFIIALSIADIIKLIAEYIVHILYFYIDHRYLVCSITWFLTLSSENLSYLFLCALGRDFHSVFFSIVEGIERNLKVWITNRRCLITRRRACIITVFLVIFVIIYDHPFLFLPYDVSYCFVTYLNHSILFSCDNAYYKSYGYSYSLTDLIFIETIGLNNAILPVLIISTNIILIFGLQRRAYQRRHRLGTRKTNDWREQSVILYVFISSITFILLTAPTGILNAWSAVYNQKMATNNLALILELMEILHHCSHFPILLMTSSVIRKKTFKILFHSRQSEQSSYNSRLSSQLQIQKRSLSH</sequence>
<accession>A0A813Z6V4</accession>
<keyword evidence="5 8" id="KW-0472">Membrane</keyword>
<keyword evidence="7" id="KW-0807">Transducer</keyword>
<dbReference type="Proteomes" id="UP000663881">
    <property type="component" value="Unassembled WGS sequence"/>
</dbReference>
<dbReference type="Proteomes" id="UP000663891">
    <property type="component" value="Unassembled WGS sequence"/>
</dbReference>
<feature type="transmembrane region" description="Helical" evidence="8">
    <location>
        <begin position="250"/>
        <end position="276"/>
    </location>
</feature>
<dbReference type="EMBL" id="CAJOAY010004614">
    <property type="protein sequence ID" value="CAF4076742.1"/>
    <property type="molecule type" value="Genomic_DNA"/>
</dbReference>
<evidence type="ECO:0000256" key="4">
    <source>
        <dbReference type="ARBA" id="ARBA00023040"/>
    </source>
</evidence>
<dbReference type="PROSITE" id="PS50262">
    <property type="entry name" value="G_PROTEIN_RECEP_F1_2"/>
    <property type="match status" value="1"/>
</dbReference>
<proteinExistence type="predicted"/>
<evidence type="ECO:0000256" key="6">
    <source>
        <dbReference type="ARBA" id="ARBA00023170"/>
    </source>
</evidence>
<evidence type="ECO:0000256" key="1">
    <source>
        <dbReference type="ARBA" id="ARBA00004141"/>
    </source>
</evidence>
<dbReference type="OrthoDB" id="10052246at2759"/>
<feature type="transmembrane region" description="Helical" evidence="8">
    <location>
        <begin position="296"/>
        <end position="313"/>
    </location>
</feature>
<feature type="domain" description="G-protein coupled receptors family 1 profile" evidence="9">
    <location>
        <begin position="30"/>
        <end position="306"/>
    </location>
</feature>
<dbReference type="EMBL" id="CAJNON010000061">
    <property type="protein sequence ID" value="CAF0895050.1"/>
    <property type="molecule type" value="Genomic_DNA"/>
</dbReference>
<keyword evidence="6" id="KW-0675">Receptor</keyword>
<evidence type="ECO:0000256" key="2">
    <source>
        <dbReference type="ARBA" id="ARBA00022692"/>
    </source>
</evidence>
<keyword evidence="4" id="KW-0297">G-protein coupled receptor</keyword>
<evidence type="ECO:0000256" key="8">
    <source>
        <dbReference type="SAM" id="Phobius"/>
    </source>
</evidence>
<dbReference type="Gene3D" id="1.20.1070.10">
    <property type="entry name" value="Rhodopsin 7-helix transmembrane proteins"/>
    <property type="match status" value="1"/>
</dbReference>
<dbReference type="AlphaFoldDB" id="A0A813Z6V4"/>
<dbReference type="GO" id="GO:0005886">
    <property type="term" value="C:plasma membrane"/>
    <property type="evidence" value="ECO:0007669"/>
    <property type="project" value="TreeGrafter"/>
</dbReference>
<keyword evidence="2 8" id="KW-0812">Transmembrane</keyword>
<feature type="transmembrane region" description="Helical" evidence="8">
    <location>
        <begin position="12"/>
        <end position="39"/>
    </location>
</feature>
<dbReference type="InterPro" id="IPR017452">
    <property type="entry name" value="GPCR_Rhodpsn_7TM"/>
</dbReference>
<evidence type="ECO:0000256" key="5">
    <source>
        <dbReference type="ARBA" id="ARBA00023136"/>
    </source>
</evidence>
<dbReference type="PANTHER" id="PTHR45695">
    <property type="entry name" value="LEUCOKININ RECEPTOR-RELATED"/>
    <property type="match status" value="1"/>
</dbReference>
<gene>
    <name evidence="11" type="ORF">OKA104_LOCUS34314</name>
    <name evidence="10" type="ORF">VCS650_LOCUS8989</name>
</gene>